<dbReference type="PANTHER" id="PTHR37316:SF2">
    <property type="entry name" value="TEICHOIC ACID RIBITOL-PHOSPHATE POLYMERASE TARK"/>
    <property type="match status" value="1"/>
</dbReference>
<keyword evidence="5" id="KW-0777">Teichoic acid biosynthesis</keyword>
<dbReference type="GO" id="GO:0047355">
    <property type="term" value="F:CDP-glycerol glycerophosphotransferase activity"/>
    <property type="evidence" value="ECO:0007669"/>
    <property type="project" value="InterPro"/>
</dbReference>
<dbReference type="RefSeq" id="WP_166530169.1">
    <property type="nucleotide sequence ID" value="NZ_JAGSOT010000015.1"/>
</dbReference>
<evidence type="ECO:0000256" key="4">
    <source>
        <dbReference type="ARBA" id="ARBA00022679"/>
    </source>
</evidence>
<keyword evidence="4" id="KW-0808">Transferase</keyword>
<dbReference type="AlphaFoldDB" id="A0A941DUV7"/>
<evidence type="ECO:0000313" key="8">
    <source>
        <dbReference type="Proteomes" id="UP000675284"/>
    </source>
</evidence>
<protein>
    <submittedName>
        <fullName evidence="7">CDP-glycerol glycerophosphotransferase family protein</fullName>
    </submittedName>
</protein>
<evidence type="ECO:0000256" key="6">
    <source>
        <dbReference type="ARBA" id="ARBA00023136"/>
    </source>
</evidence>
<dbReference type="GO" id="GO:0019350">
    <property type="term" value="P:teichoic acid biosynthetic process"/>
    <property type="evidence" value="ECO:0007669"/>
    <property type="project" value="UniProtKB-KW"/>
</dbReference>
<dbReference type="InterPro" id="IPR043149">
    <property type="entry name" value="TagF_N"/>
</dbReference>
<evidence type="ECO:0000256" key="2">
    <source>
        <dbReference type="ARBA" id="ARBA00010488"/>
    </source>
</evidence>
<dbReference type="InterPro" id="IPR051612">
    <property type="entry name" value="Teichoic_Acid_Biosynth"/>
</dbReference>
<evidence type="ECO:0000256" key="3">
    <source>
        <dbReference type="ARBA" id="ARBA00022475"/>
    </source>
</evidence>
<gene>
    <name evidence="7" type="ORF">KCX74_07015</name>
</gene>
<dbReference type="Proteomes" id="UP000675284">
    <property type="component" value="Unassembled WGS sequence"/>
</dbReference>
<comment type="caution">
    <text evidence="7">The sequence shown here is derived from an EMBL/GenBank/DDBJ whole genome shotgun (WGS) entry which is preliminary data.</text>
</comment>
<reference evidence="7" key="1">
    <citation type="submission" date="2021-04" db="EMBL/GenBank/DDBJ databases">
        <title>Isolation and polyphasic classification of algal microorganism.</title>
        <authorList>
            <person name="Wang S."/>
        </authorList>
    </citation>
    <scope>NUCLEOTIDE SEQUENCE</scope>
    <source>
        <strain evidence="7">720a</strain>
    </source>
</reference>
<dbReference type="InterPro" id="IPR043148">
    <property type="entry name" value="TagF_C"/>
</dbReference>
<dbReference type="Gene3D" id="3.40.50.12580">
    <property type="match status" value="1"/>
</dbReference>
<comment type="subcellular location">
    <subcellularLocation>
        <location evidence="1">Cell membrane</location>
        <topology evidence="1">Peripheral membrane protein</topology>
    </subcellularLocation>
</comment>
<comment type="similarity">
    <text evidence="2">Belongs to the CDP-glycerol glycerophosphotransferase family.</text>
</comment>
<dbReference type="Pfam" id="PF04464">
    <property type="entry name" value="Glyphos_transf"/>
    <property type="match status" value="1"/>
</dbReference>
<dbReference type="InterPro" id="IPR007554">
    <property type="entry name" value="Glycerophosphate_synth"/>
</dbReference>
<keyword evidence="6" id="KW-0472">Membrane</keyword>
<keyword evidence="3" id="KW-1003">Cell membrane</keyword>
<evidence type="ECO:0000313" key="7">
    <source>
        <dbReference type="EMBL" id="MBR7795792.1"/>
    </source>
</evidence>
<proteinExistence type="inferred from homology"/>
<organism evidence="7 8">
    <name type="scientific">Virgibacillus salarius</name>
    <dbReference type="NCBI Taxonomy" id="447199"/>
    <lineage>
        <taxon>Bacteria</taxon>
        <taxon>Bacillati</taxon>
        <taxon>Bacillota</taxon>
        <taxon>Bacilli</taxon>
        <taxon>Bacillales</taxon>
        <taxon>Bacillaceae</taxon>
        <taxon>Virgibacillus</taxon>
    </lineage>
</organism>
<evidence type="ECO:0000256" key="5">
    <source>
        <dbReference type="ARBA" id="ARBA00022944"/>
    </source>
</evidence>
<evidence type="ECO:0000256" key="1">
    <source>
        <dbReference type="ARBA" id="ARBA00004202"/>
    </source>
</evidence>
<name>A0A941DUV7_9BACI</name>
<keyword evidence="8" id="KW-1185">Reference proteome</keyword>
<sequence length="384" mass="45008">MNHLSLKKRIFLRAYKSLFRAIYNVFSFFRKTDENKFVIALYRSKELEGNLEYVSDEIRKNISNAKIHLVIGENKMNLRLFKEIPMLSNARYLILDDYYLPIYLVQKKKDLKVIQLWHAAGAFKKFGYSTLGTKFGPGADYLKLVPIHSNYTHVYVSSKRVVPFYAEAFNMSENKIFPLGMPRVDFFREKSKCERIRTEILEKYPILDGKRIVKILVAPTYRANGNQGETTFNIIDSMVDISHLLHNNVQVIFKPHPYTKELDLNRLSKCPNILLASKHSINEWMVVADAFITDFSSSIFEFALLKKPMAHLIPDLDEYDKNRGLYQDINQLSDGTILTMNDQLADWINNRTPNEYFNSSRMIHYNFDDIQNITKKIVYHFTHK</sequence>
<dbReference type="EMBL" id="JAGSOT010000015">
    <property type="protein sequence ID" value="MBR7795792.1"/>
    <property type="molecule type" value="Genomic_DNA"/>
</dbReference>
<dbReference type="GO" id="GO:0005886">
    <property type="term" value="C:plasma membrane"/>
    <property type="evidence" value="ECO:0007669"/>
    <property type="project" value="UniProtKB-SubCell"/>
</dbReference>
<dbReference type="SUPFAM" id="SSF53756">
    <property type="entry name" value="UDP-Glycosyltransferase/glycogen phosphorylase"/>
    <property type="match status" value="1"/>
</dbReference>
<dbReference type="Gene3D" id="3.40.50.11820">
    <property type="match status" value="1"/>
</dbReference>
<accession>A0A941DUV7</accession>
<dbReference type="PANTHER" id="PTHR37316">
    <property type="entry name" value="TEICHOIC ACID GLYCEROL-PHOSPHATE PRIMASE"/>
    <property type="match status" value="1"/>
</dbReference>